<dbReference type="EMBL" id="GGEC01034471">
    <property type="protein sequence ID" value="MBX14955.1"/>
    <property type="molecule type" value="Transcribed_RNA"/>
</dbReference>
<organism evidence="1">
    <name type="scientific">Rhizophora mucronata</name>
    <name type="common">Asiatic mangrove</name>
    <dbReference type="NCBI Taxonomy" id="61149"/>
    <lineage>
        <taxon>Eukaryota</taxon>
        <taxon>Viridiplantae</taxon>
        <taxon>Streptophyta</taxon>
        <taxon>Embryophyta</taxon>
        <taxon>Tracheophyta</taxon>
        <taxon>Spermatophyta</taxon>
        <taxon>Magnoliopsida</taxon>
        <taxon>eudicotyledons</taxon>
        <taxon>Gunneridae</taxon>
        <taxon>Pentapetalae</taxon>
        <taxon>rosids</taxon>
        <taxon>fabids</taxon>
        <taxon>Malpighiales</taxon>
        <taxon>Rhizophoraceae</taxon>
        <taxon>Rhizophora</taxon>
    </lineage>
</organism>
<dbReference type="AlphaFoldDB" id="A0A2P2LAE8"/>
<accession>A0A2P2LAE8</accession>
<name>A0A2P2LAE8_RHIMU</name>
<protein>
    <submittedName>
        <fullName evidence="1">Uncharacterized protein</fullName>
    </submittedName>
</protein>
<evidence type="ECO:0000313" key="1">
    <source>
        <dbReference type="EMBL" id="MBX14955.1"/>
    </source>
</evidence>
<sequence length="97" mass="10248">MWFGTPRTATTGFLPTGILEAESLEKRCMTPRVSSILGFPEEKGKDCVVGAAAEEDVEVSLLESLAIIATGSRKWSSGDAPVAEAALELGDMAVGYR</sequence>
<reference evidence="1" key="1">
    <citation type="submission" date="2018-02" db="EMBL/GenBank/DDBJ databases">
        <title>Rhizophora mucronata_Transcriptome.</title>
        <authorList>
            <person name="Meera S.P."/>
            <person name="Sreeshan A."/>
            <person name="Augustine A."/>
        </authorList>
    </citation>
    <scope>NUCLEOTIDE SEQUENCE</scope>
    <source>
        <tissue evidence="1">Leaf</tissue>
    </source>
</reference>
<proteinExistence type="predicted"/>